<evidence type="ECO:0008006" key="4">
    <source>
        <dbReference type="Google" id="ProtNLM"/>
    </source>
</evidence>
<evidence type="ECO:0000256" key="1">
    <source>
        <dbReference type="SAM" id="Phobius"/>
    </source>
</evidence>
<keyword evidence="1" id="KW-1133">Transmembrane helix</keyword>
<name>A0A1M5AIR1_9RHOB</name>
<sequence length="101" mass="10631">MLSPFLLFSGQATSSNFVFGEAGVMFISGLLALIVAGYSCSTHNLMPPYLGLVLGLGVATAPWLAEFADMITTWNAAVVGVILTGVAFFEFVQDQPEPNNG</sequence>
<evidence type="ECO:0000313" key="3">
    <source>
        <dbReference type="Proteomes" id="UP000184144"/>
    </source>
</evidence>
<reference evidence="3" key="1">
    <citation type="submission" date="2016-11" db="EMBL/GenBank/DDBJ databases">
        <authorList>
            <person name="Varghese N."/>
            <person name="Submissions S."/>
        </authorList>
    </citation>
    <scope>NUCLEOTIDE SEQUENCE [LARGE SCALE GENOMIC DNA]</scope>
    <source>
        <strain evidence="3">DSM 100566</strain>
    </source>
</reference>
<feature type="transmembrane region" description="Helical" evidence="1">
    <location>
        <begin position="48"/>
        <end position="65"/>
    </location>
</feature>
<gene>
    <name evidence="2" type="ORF">SAMN05444273_10542</name>
</gene>
<feature type="transmembrane region" description="Helical" evidence="1">
    <location>
        <begin position="24"/>
        <end position="41"/>
    </location>
</feature>
<evidence type="ECO:0000313" key="2">
    <source>
        <dbReference type="EMBL" id="SHF29792.1"/>
    </source>
</evidence>
<feature type="transmembrane region" description="Helical" evidence="1">
    <location>
        <begin position="71"/>
        <end position="92"/>
    </location>
</feature>
<dbReference type="EMBL" id="FQUV01000005">
    <property type="protein sequence ID" value="SHF29792.1"/>
    <property type="molecule type" value="Genomic_DNA"/>
</dbReference>
<organism evidence="2 3">
    <name type="scientific">Litoreibacter ascidiaceicola</name>
    <dbReference type="NCBI Taxonomy" id="1486859"/>
    <lineage>
        <taxon>Bacteria</taxon>
        <taxon>Pseudomonadati</taxon>
        <taxon>Pseudomonadota</taxon>
        <taxon>Alphaproteobacteria</taxon>
        <taxon>Rhodobacterales</taxon>
        <taxon>Roseobacteraceae</taxon>
        <taxon>Litoreibacter</taxon>
    </lineage>
</organism>
<keyword evidence="1" id="KW-0472">Membrane</keyword>
<protein>
    <recommendedName>
        <fullName evidence="4">SPW repeat-containing protein</fullName>
    </recommendedName>
</protein>
<dbReference type="AlphaFoldDB" id="A0A1M5AIR1"/>
<keyword evidence="1" id="KW-0812">Transmembrane</keyword>
<keyword evidence="3" id="KW-1185">Reference proteome</keyword>
<dbReference type="STRING" id="1486859.SAMN05444273_10542"/>
<accession>A0A1M5AIR1</accession>
<dbReference type="Proteomes" id="UP000184144">
    <property type="component" value="Unassembled WGS sequence"/>
</dbReference>
<proteinExistence type="predicted"/>